<dbReference type="InterPro" id="IPR018721">
    <property type="entry name" value="DUF2252"/>
</dbReference>
<organism evidence="1 2">
    <name type="scientific">Compostimonas suwonensis</name>
    <dbReference type="NCBI Taxonomy" id="1048394"/>
    <lineage>
        <taxon>Bacteria</taxon>
        <taxon>Bacillati</taxon>
        <taxon>Actinomycetota</taxon>
        <taxon>Actinomycetes</taxon>
        <taxon>Micrococcales</taxon>
        <taxon>Microbacteriaceae</taxon>
        <taxon>Compostimonas</taxon>
    </lineage>
</organism>
<evidence type="ECO:0000313" key="1">
    <source>
        <dbReference type="EMBL" id="PJJ62022.1"/>
    </source>
</evidence>
<comment type="caution">
    <text evidence="1">The sequence shown here is derived from an EMBL/GenBank/DDBJ whole genome shotgun (WGS) entry which is preliminary data.</text>
</comment>
<protein>
    <submittedName>
        <fullName evidence="1">Uncharacterized protein DUF2252</fullName>
    </submittedName>
</protein>
<dbReference type="OrthoDB" id="1491115at2"/>
<dbReference type="Pfam" id="PF10009">
    <property type="entry name" value="DUF2252"/>
    <property type="match status" value="1"/>
</dbReference>
<dbReference type="PANTHER" id="PTHR39441">
    <property type="entry name" value="DUF2252 DOMAIN-CONTAINING PROTEIN"/>
    <property type="match status" value="1"/>
</dbReference>
<sequence>MGADPLVPTARGSLADRVETGRAARKALPRTALAEVPPPGARADPVLLIERQEQRRYQPLIPVRHERMAVSSFGFFRGTALLMGADLAAQPSTGLLTQLCGDAHLANFGLFASRDRRVVFDVNDFDETFRGSFEWDAKRLATSFVLAARTAALPDVVAREAAYEVARAYRTSMRAFAMMPVLGVWYERMEADQVTAIMAAAGPSGRRAVRRGFAAARARDSWSAIRKLTREVDGRRVFRDEPELTRLELAGQMAERVDATFASYRSTLDVSRRELLDRFADEGEDAESCTRRWATSCRSRSRSR</sequence>
<gene>
    <name evidence="1" type="ORF">CLV54_1814</name>
</gene>
<dbReference type="Proteomes" id="UP000230161">
    <property type="component" value="Unassembled WGS sequence"/>
</dbReference>
<dbReference type="AlphaFoldDB" id="A0A2M9BVQ2"/>
<dbReference type="PANTHER" id="PTHR39441:SF1">
    <property type="entry name" value="DUF2252 DOMAIN-CONTAINING PROTEIN"/>
    <property type="match status" value="1"/>
</dbReference>
<dbReference type="EMBL" id="PGFB01000003">
    <property type="protein sequence ID" value="PJJ62022.1"/>
    <property type="molecule type" value="Genomic_DNA"/>
</dbReference>
<reference evidence="1 2" key="1">
    <citation type="submission" date="2017-11" db="EMBL/GenBank/DDBJ databases">
        <title>Genomic Encyclopedia of Archaeal and Bacterial Type Strains, Phase II (KMG-II): From Individual Species to Whole Genera.</title>
        <authorList>
            <person name="Goeker M."/>
        </authorList>
    </citation>
    <scope>NUCLEOTIDE SEQUENCE [LARGE SCALE GENOMIC DNA]</scope>
    <source>
        <strain evidence="1 2">DSM 25625</strain>
    </source>
</reference>
<dbReference type="RefSeq" id="WP_100344629.1">
    <property type="nucleotide sequence ID" value="NZ_PGFB01000003.1"/>
</dbReference>
<name>A0A2M9BVQ2_9MICO</name>
<accession>A0A2M9BVQ2</accession>
<evidence type="ECO:0000313" key="2">
    <source>
        <dbReference type="Proteomes" id="UP000230161"/>
    </source>
</evidence>
<keyword evidence="2" id="KW-1185">Reference proteome</keyword>
<proteinExistence type="predicted"/>